<sequence>MFLKDVTPDVFLDDAPLGVEKIGIADLWSDSTWKEGEKERDVALERSAASLKEGDLLEVRPCSEDANEWGYRFHLADGSTVPYTPYHDYDDQLFQKVIESLGAGEWLACRVREVSCFGEDGIDDDPEFFWRVYSCKVTVYRGGSTRA</sequence>
<comment type="caution">
    <text evidence="1">The sequence shown here is derived from an EMBL/GenBank/DDBJ whole genome shotgun (WGS) entry which is preliminary data.</text>
</comment>
<proteinExistence type="predicted"/>
<accession>A0A9W5REJ0</accession>
<dbReference type="OrthoDB" id="3194822at2"/>
<protein>
    <submittedName>
        <fullName evidence="1">Uncharacterized protein</fullName>
    </submittedName>
</protein>
<dbReference type="Proteomes" id="UP000014387">
    <property type="component" value="Unassembled WGS sequence"/>
</dbReference>
<evidence type="ECO:0000313" key="2">
    <source>
        <dbReference type="Proteomes" id="UP000014387"/>
    </source>
</evidence>
<dbReference type="EMBL" id="AGWN01000001">
    <property type="protein sequence ID" value="EPD30956.1"/>
    <property type="molecule type" value="Genomic_DNA"/>
</dbReference>
<dbReference type="AlphaFoldDB" id="A0A9W5REJ0"/>
<gene>
    <name evidence="1" type="ORF">HMPREF9238_00712</name>
</gene>
<reference evidence="1 2" key="1">
    <citation type="submission" date="2013-05" db="EMBL/GenBank/DDBJ databases">
        <title>The Genome Sequence of Actinomyces europaeus ACS-120-V-COL10B.</title>
        <authorList>
            <consortium name="The Broad Institute Genomics Platform"/>
            <person name="Earl A."/>
            <person name="Ward D."/>
            <person name="Feldgarden M."/>
            <person name="Gevers D."/>
            <person name="Saerens B."/>
            <person name="Vaneechoutte M."/>
            <person name="Walker B."/>
            <person name="Young S."/>
            <person name="Zeng Q."/>
            <person name="Gargeya S."/>
            <person name="Fitzgerald M."/>
            <person name="Haas B."/>
            <person name="Abouelleil A."/>
            <person name="Allen A.W."/>
            <person name="Alvarado L."/>
            <person name="Arachchi H.M."/>
            <person name="Berlin A.M."/>
            <person name="Chapman S.B."/>
            <person name="Gainer-Dewar J."/>
            <person name="Goldberg J."/>
            <person name="Griggs A."/>
            <person name="Gujja S."/>
            <person name="Hansen M."/>
            <person name="Howarth C."/>
            <person name="Imamovic A."/>
            <person name="Ireland A."/>
            <person name="Larimer J."/>
            <person name="McCowan C."/>
            <person name="Murphy C."/>
            <person name="Pearson M."/>
            <person name="Poon T.W."/>
            <person name="Priest M."/>
            <person name="Roberts A."/>
            <person name="Saif S."/>
            <person name="Shea T."/>
            <person name="Sisk P."/>
            <person name="Sykes S."/>
            <person name="Wortman J."/>
            <person name="Nusbaum C."/>
            <person name="Birren B."/>
        </authorList>
    </citation>
    <scope>NUCLEOTIDE SEQUENCE [LARGE SCALE GENOMIC DNA]</scope>
    <source>
        <strain evidence="1 2">ACS-120-V-Col10b</strain>
    </source>
</reference>
<evidence type="ECO:0000313" key="1">
    <source>
        <dbReference type="EMBL" id="EPD30956.1"/>
    </source>
</evidence>
<dbReference type="RefSeq" id="WP_016444068.1">
    <property type="nucleotide sequence ID" value="NZ_KE150266.1"/>
</dbReference>
<organism evidence="1 2">
    <name type="scientific">Gleimia europaea ACS-120-V-Col10b</name>
    <dbReference type="NCBI Taxonomy" id="883069"/>
    <lineage>
        <taxon>Bacteria</taxon>
        <taxon>Bacillati</taxon>
        <taxon>Actinomycetota</taxon>
        <taxon>Actinomycetes</taxon>
        <taxon>Actinomycetales</taxon>
        <taxon>Actinomycetaceae</taxon>
        <taxon>Gleimia</taxon>
    </lineage>
</organism>
<keyword evidence="2" id="KW-1185">Reference proteome</keyword>
<name>A0A9W5REJ0_9ACTO</name>